<dbReference type="AlphaFoldDB" id="A0A4Y5Z402"/>
<gene>
    <name evidence="1" type="ORF">FIV34_11645</name>
</gene>
<protein>
    <submittedName>
        <fullName evidence="1">Uncharacterized protein</fullName>
    </submittedName>
</protein>
<reference evidence="1 2" key="1">
    <citation type="submission" date="2019-06" db="EMBL/GenBank/DDBJ databases">
        <title>A complete genome sequence for Luteibacter pinisoli MAH-14.</title>
        <authorList>
            <person name="Baltrus D.A."/>
        </authorList>
    </citation>
    <scope>NUCLEOTIDE SEQUENCE [LARGE SCALE GENOMIC DNA]</scope>
    <source>
        <strain evidence="1 2">MAH-14</strain>
    </source>
</reference>
<evidence type="ECO:0000313" key="1">
    <source>
        <dbReference type="EMBL" id="QDE39814.1"/>
    </source>
</evidence>
<evidence type="ECO:0000313" key="2">
    <source>
        <dbReference type="Proteomes" id="UP000316093"/>
    </source>
</evidence>
<keyword evidence="2" id="KW-1185">Reference proteome</keyword>
<proteinExistence type="predicted"/>
<sequence>MHHLSLATAKTVYLSTLKNGEVFIANADGGGHVTGVVFSDHGVLVLTGPDRFKAIEIRGTDRTPVVRCSDRTALELRVPSVHSGKKAGEPHAGRIIVDDRGLHLTFRWRNMGEDASGFSSLSLSTWKHGGVPSGIELDAWSLVRVDDHGTDVPLVTFPG</sequence>
<name>A0A4Y5Z402_9GAMM</name>
<dbReference type="Proteomes" id="UP000316093">
    <property type="component" value="Chromosome"/>
</dbReference>
<dbReference type="EMBL" id="CP041046">
    <property type="protein sequence ID" value="QDE39814.1"/>
    <property type="molecule type" value="Genomic_DNA"/>
</dbReference>
<accession>A0A4Y5Z402</accession>
<dbReference type="RefSeq" id="WP_139982903.1">
    <property type="nucleotide sequence ID" value="NZ_CP041046.1"/>
</dbReference>
<dbReference type="KEGG" id="lpy:FIV34_11645"/>
<organism evidence="1 2">
    <name type="scientific">Luteibacter pinisoli</name>
    <dbReference type="NCBI Taxonomy" id="2589080"/>
    <lineage>
        <taxon>Bacteria</taxon>
        <taxon>Pseudomonadati</taxon>
        <taxon>Pseudomonadota</taxon>
        <taxon>Gammaproteobacteria</taxon>
        <taxon>Lysobacterales</taxon>
        <taxon>Rhodanobacteraceae</taxon>
        <taxon>Luteibacter</taxon>
    </lineage>
</organism>